<evidence type="ECO:0000313" key="9">
    <source>
        <dbReference type="EMBL" id="MPY48576.1"/>
    </source>
</evidence>
<proteinExistence type="inferred from homology"/>
<dbReference type="Gene3D" id="1.10.3470.10">
    <property type="entry name" value="ABC transporter involved in vitamin B12 uptake, BtuC"/>
    <property type="match status" value="1"/>
</dbReference>
<evidence type="ECO:0000256" key="8">
    <source>
        <dbReference type="SAM" id="Phobius"/>
    </source>
</evidence>
<dbReference type="EMBL" id="VMNX01000018">
    <property type="protein sequence ID" value="MPY48576.1"/>
    <property type="molecule type" value="Genomic_DNA"/>
</dbReference>
<keyword evidence="6 8" id="KW-1133">Transmembrane helix</keyword>
<accession>A0A5N8WP29</accession>
<dbReference type="Pfam" id="PF01032">
    <property type="entry name" value="FecCD"/>
    <property type="match status" value="1"/>
</dbReference>
<dbReference type="SUPFAM" id="SSF81345">
    <property type="entry name" value="ABC transporter involved in vitamin B12 uptake, BtuC"/>
    <property type="match status" value="1"/>
</dbReference>
<feature type="transmembrane region" description="Helical" evidence="8">
    <location>
        <begin position="85"/>
        <end position="103"/>
    </location>
</feature>
<reference evidence="9 10" key="1">
    <citation type="submission" date="2019-09" db="EMBL/GenBank/DDBJ databases">
        <authorList>
            <person name="Duangmal K."/>
            <person name="Teo W.F.A."/>
            <person name="Lipun K."/>
        </authorList>
    </citation>
    <scope>NUCLEOTIDE SEQUENCE [LARGE SCALE GENOMIC DNA]</scope>
    <source>
        <strain evidence="9 10">K1PN6</strain>
    </source>
</reference>
<feature type="transmembrane region" description="Helical" evidence="8">
    <location>
        <begin position="31"/>
        <end position="56"/>
    </location>
</feature>
<sequence>MSRIALSKSSIPGRRAIASGPVGWSFRLRSLVVPVIAIALLVLMASLNIGLGSSYISVSDVLDTLTGGGDARTQGIIFDLRLPRTLSGILVGGALGLAGAVFQSIARNPLASPDVLGITWGAGVGAVSAIVIGGNLASLGVPLGGLVGGLTAGTLLYLLSWRKGIDGYRMVLIGIGISAVGYNIVYWLLTVGDVDSATRATTWIVGNLSDVGWESVGPVLTALAILVPVTLICSRTLSTLQFGDDTARGLGLRVDASRGILLLLAVLLASVATAAAGPITFVALATPQIALRLVRAAQPPLLSSLVLGALLTVSADFAVRVAPGATDLPVGVLTAILGAPYLIFLFIRNRRKETA</sequence>
<keyword evidence="5 8" id="KW-0812">Transmembrane</keyword>
<comment type="caution">
    <text evidence="9">The sequence shown here is derived from an EMBL/GenBank/DDBJ whole genome shotgun (WGS) entry which is preliminary data.</text>
</comment>
<evidence type="ECO:0000256" key="6">
    <source>
        <dbReference type="ARBA" id="ARBA00022989"/>
    </source>
</evidence>
<evidence type="ECO:0000256" key="1">
    <source>
        <dbReference type="ARBA" id="ARBA00004651"/>
    </source>
</evidence>
<dbReference type="AlphaFoldDB" id="A0A5N8WP29"/>
<keyword evidence="3" id="KW-0813">Transport</keyword>
<comment type="subcellular location">
    <subcellularLocation>
        <location evidence="1">Cell membrane</location>
        <topology evidence="1">Multi-pass membrane protein</topology>
    </subcellularLocation>
</comment>
<dbReference type="RefSeq" id="WP_152860594.1">
    <property type="nucleotide sequence ID" value="NZ_VMNX01000018.1"/>
</dbReference>
<protein>
    <submittedName>
        <fullName evidence="9">Iron chelate uptake ABC transporter family permease subunit</fullName>
    </submittedName>
</protein>
<dbReference type="InterPro" id="IPR037294">
    <property type="entry name" value="ABC_BtuC-like"/>
</dbReference>
<dbReference type="GO" id="GO:0022857">
    <property type="term" value="F:transmembrane transporter activity"/>
    <property type="evidence" value="ECO:0007669"/>
    <property type="project" value="InterPro"/>
</dbReference>
<evidence type="ECO:0000256" key="4">
    <source>
        <dbReference type="ARBA" id="ARBA00022475"/>
    </source>
</evidence>
<feature type="transmembrane region" description="Helical" evidence="8">
    <location>
        <begin position="139"/>
        <end position="159"/>
    </location>
</feature>
<keyword evidence="7 8" id="KW-0472">Membrane</keyword>
<dbReference type="Proteomes" id="UP000373149">
    <property type="component" value="Unassembled WGS sequence"/>
</dbReference>
<dbReference type="GO" id="GO:0033214">
    <property type="term" value="P:siderophore-iron import into cell"/>
    <property type="evidence" value="ECO:0007669"/>
    <property type="project" value="TreeGrafter"/>
</dbReference>
<dbReference type="PANTHER" id="PTHR30472">
    <property type="entry name" value="FERRIC ENTEROBACTIN TRANSPORT SYSTEM PERMEASE PROTEIN"/>
    <property type="match status" value="1"/>
</dbReference>
<feature type="transmembrane region" description="Helical" evidence="8">
    <location>
        <begin position="328"/>
        <end position="347"/>
    </location>
</feature>
<feature type="transmembrane region" description="Helical" evidence="8">
    <location>
        <begin position="115"/>
        <end position="133"/>
    </location>
</feature>
<dbReference type="GO" id="GO:0005886">
    <property type="term" value="C:plasma membrane"/>
    <property type="evidence" value="ECO:0007669"/>
    <property type="project" value="UniProtKB-SubCell"/>
</dbReference>
<dbReference type="InterPro" id="IPR000522">
    <property type="entry name" value="ABC_transptr_permease_BtuC"/>
</dbReference>
<evidence type="ECO:0000256" key="7">
    <source>
        <dbReference type="ARBA" id="ARBA00023136"/>
    </source>
</evidence>
<evidence type="ECO:0000256" key="5">
    <source>
        <dbReference type="ARBA" id="ARBA00022692"/>
    </source>
</evidence>
<organism evidence="9 10">
    <name type="scientific">Streptomyces acidicola</name>
    <dbReference type="NCBI Taxonomy" id="2596892"/>
    <lineage>
        <taxon>Bacteria</taxon>
        <taxon>Bacillati</taxon>
        <taxon>Actinomycetota</taxon>
        <taxon>Actinomycetes</taxon>
        <taxon>Kitasatosporales</taxon>
        <taxon>Streptomycetaceae</taxon>
        <taxon>Streptomyces</taxon>
    </lineage>
</organism>
<dbReference type="CDD" id="cd06550">
    <property type="entry name" value="TM_ABC_iron-siderophores_like"/>
    <property type="match status" value="1"/>
</dbReference>
<keyword evidence="10" id="KW-1185">Reference proteome</keyword>
<comment type="similarity">
    <text evidence="2">Belongs to the binding-protein-dependent transport system permease family. FecCD subfamily.</text>
</comment>
<evidence type="ECO:0000256" key="2">
    <source>
        <dbReference type="ARBA" id="ARBA00007935"/>
    </source>
</evidence>
<feature type="transmembrane region" description="Helical" evidence="8">
    <location>
        <begin position="171"/>
        <end position="189"/>
    </location>
</feature>
<evidence type="ECO:0000313" key="10">
    <source>
        <dbReference type="Proteomes" id="UP000373149"/>
    </source>
</evidence>
<dbReference type="PANTHER" id="PTHR30472:SF24">
    <property type="entry name" value="FERRIC ENTEROBACTIN TRANSPORT SYSTEM PERMEASE PROTEIN FEPG"/>
    <property type="match status" value="1"/>
</dbReference>
<name>A0A5N8WP29_9ACTN</name>
<feature type="transmembrane region" description="Helical" evidence="8">
    <location>
        <begin position="260"/>
        <end position="284"/>
    </location>
</feature>
<keyword evidence="4" id="KW-1003">Cell membrane</keyword>
<gene>
    <name evidence="9" type="ORF">FPZ41_08360</name>
</gene>
<evidence type="ECO:0000256" key="3">
    <source>
        <dbReference type="ARBA" id="ARBA00022448"/>
    </source>
</evidence>